<dbReference type="Proteomes" id="UP000327044">
    <property type="component" value="Unassembled WGS sequence"/>
</dbReference>
<keyword evidence="3" id="KW-1185">Reference proteome</keyword>
<feature type="compositionally biased region" description="Polar residues" evidence="1">
    <location>
        <begin position="475"/>
        <end position="497"/>
    </location>
</feature>
<feature type="region of interest" description="Disordered" evidence="1">
    <location>
        <begin position="458"/>
        <end position="524"/>
    </location>
</feature>
<feature type="non-terminal residue" evidence="2">
    <location>
        <position position="524"/>
    </location>
</feature>
<dbReference type="PANTHER" id="PTHR33480">
    <property type="entry name" value="SET DOMAIN-CONTAINING PROTEIN-RELATED"/>
    <property type="match status" value="1"/>
</dbReference>
<proteinExistence type="predicted"/>
<protein>
    <submittedName>
        <fullName evidence="2">Uncharacterized protein</fullName>
    </submittedName>
</protein>
<dbReference type="PANTHER" id="PTHR33480:SF1">
    <property type="entry name" value="TYR RECOMBINASE DOMAIN-CONTAINING PROTEIN"/>
    <property type="match status" value="1"/>
</dbReference>
<dbReference type="InParanoid" id="A0A5N4A012"/>
<organism evidence="2 3">
    <name type="scientific">Photinus pyralis</name>
    <name type="common">Common eastern firefly</name>
    <name type="synonym">Lampyris pyralis</name>
    <dbReference type="NCBI Taxonomy" id="7054"/>
    <lineage>
        <taxon>Eukaryota</taxon>
        <taxon>Metazoa</taxon>
        <taxon>Ecdysozoa</taxon>
        <taxon>Arthropoda</taxon>
        <taxon>Hexapoda</taxon>
        <taxon>Insecta</taxon>
        <taxon>Pterygota</taxon>
        <taxon>Neoptera</taxon>
        <taxon>Endopterygota</taxon>
        <taxon>Coleoptera</taxon>
        <taxon>Polyphaga</taxon>
        <taxon>Elateriformia</taxon>
        <taxon>Elateroidea</taxon>
        <taxon>Lampyridae</taxon>
        <taxon>Lampyrinae</taxon>
        <taxon>Photinus</taxon>
    </lineage>
</organism>
<evidence type="ECO:0000313" key="3">
    <source>
        <dbReference type="Proteomes" id="UP000327044"/>
    </source>
</evidence>
<gene>
    <name evidence="2" type="ORF">PPYR_14897</name>
</gene>
<reference evidence="2 3" key="1">
    <citation type="journal article" date="2018" name="Elife">
        <title>Firefly genomes illuminate parallel origins of bioluminescence in beetles.</title>
        <authorList>
            <person name="Fallon T.R."/>
            <person name="Lower S.E."/>
            <person name="Chang C.H."/>
            <person name="Bessho-Uehara M."/>
            <person name="Martin G.J."/>
            <person name="Bewick A.J."/>
            <person name="Behringer M."/>
            <person name="Debat H.J."/>
            <person name="Wong I."/>
            <person name="Day J.C."/>
            <person name="Suvorov A."/>
            <person name="Silva C.J."/>
            <person name="Stanger-Hall K.F."/>
            <person name="Hall D.W."/>
            <person name="Schmitz R.J."/>
            <person name="Nelson D.R."/>
            <person name="Lewis S.M."/>
            <person name="Shigenobu S."/>
            <person name="Bybee S.M."/>
            <person name="Larracuente A.M."/>
            <person name="Oba Y."/>
            <person name="Weng J.K."/>
        </authorList>
    </citation>
    <scope>NUCLEOTIDE SEQUENCE [LARGE SCALE GENOMIC DNA]</scope>
    <source>
        <strain evidence="2">1611_PpyrPB1</strain>
        <tissue evidence="2">Whole body</tissue>
    </source>
</reference>
<accession>A0A5N4A012</accession>
<evidence type="ECO:0000256" key="1">
    <source>
        <dbReference type="SAM" id="MobiDB-lite"/>
    </source>
</evidence>
<evidence type="ECO:0000313" key="2">
    <source>
        <dbReference type="EMBL" id="KAB0790661.1"/>
    </source>
</evidence>
<dbReference type="AlphaFoldDB" id="A0A5N4A012"/>
<feature type="compositionally biased region" description="Acidic residues" evidence="1">
    <location>
        <begin position="459"/>
        <end position="474"/>
    </location>
</feature>
<dbReference type="EMBL" id="VVIM01000942">
    <property type="protein sequence ID" value="KAB0790661.1"/>
    <property type="molecule type" value="Genomic_DNA"/>
</dbReference>
<comment type="caution">
    <text evidence="2">The sequence shown here is derived from an EMBL/GenBank/DDBJ whole genome shotgun (WGS) entry which is preliminary data.</text>
</comment>
<name>A0A5N4A012_PHOPY</name>
<sequence>MLVARRPVVQTSSTISKILTCPQCNAKIVAGQRNTVTLANAVYQDLHPKACHNLKTRIFPVLRQDDCVTVVRYDELGICIANNYCKNYADQHFDDMIRAKIRLMGRLILQARTLDRTITDMASMISPVKYDVVVEAINLVAGLNPEGTHYRAPTVATTLSTLLKNAANLWKVECLKKRDLDRKKDAEDFLSLLTVCNTAEVNRTAIENRVEHQRQKKVTLPSKSDISKLVSYVRRKRRESYKILLGMVQNNTGIVFEVWNSVATYTLISLLVFNRRRPGELERITIRDYQSLQGVEGLIVDYNKLSSSEKTASRTYKRFEIRGKLNRPVPVLVHWEIELCLDLIIKYRECVGVPAKNPYIFGLPSTDGTRQRYLRACPIMRHISSLCGAAEPHLLRVTILRKQIATQCAVMDLNDNIIKDVANFMGHAENIHNKIYRLPVETRDIVRMSNVLEMIQCTADDDDKSSGDDEDTVNTDDYPSTSNLHRTLPSTSQQHTGLSKRRLESNANENEFLEHTEINSEGLE</sequence>